<evidence type="ECO:0000256" key="3">
    <source>
        <dbReference type="ARBA" id="ARBA00022692"/>
    </source>
</evidence>
<evidence type="ECO:0000256" key="2">
    <source>
        <dbReference type="ARBA" id="ARBA00010867"/>
    </source>
</evidence>
<feature type="region of interest" description="Disordered" evidence="9">
    <location>
        <begin position="80"/>
        <end position="108"/>
    </location>
</feature>
<comment type="caution">
    <text evidence="8">Lacks conserved residue(s) required for the propagation of feature annotation.</text>
</comment>
<dbReference type="EMBL" id="CP026263">
    <property type="protein sequence ID" value="AWP20734.1"/>
    <property type="molecule type" value="Genomic_DNA"/>
</dbReference>
<dbReference type="AlphaFoldDB" id="A0A2U9CVM2"/>
<accession>A0A2U9CVM2</accession>
<evidence type="ECO:0000256" key="6">
    <source>
        <dbReference type="ARBA" id="ARBA00023128"/>
    </source>
</evidence>
<keyword evidence="8" id="KW-0999">Mitochondrion inner membrane</keyword>
<keyword evidence="8" id="KW-0653">Protein transport</keyword>
<evidence type="ECO:0000256" key="4">
    <source>
        <dbReference type="ARBA" id="ARBA00022946"/>
    </source>
</evidence>
<keyword evidence="7 8" id="KW-0472">Membrane</keyword>
<dbReference type="GO" id="GO:0005744">
    <property type="term" value="C:TIM23 mitochondrial import inner membrane translocase complex"/>
    <property type="evidence" value="ECO:0007669"/>
    <property type="project" value="UniProtKB-UniRule"/>
</dbReference>
<dbReference type="InterPro" id="IPR038552">
    <property type="entry name" value="Tim21_IMS_sf"/>
</dbReference>
<evidence type="ECO:0000256" key="1">
    <source>
        <dbReference type="ARBA" id="ARBA00004304"/>
    </source>
</evidence>
<sequence>MAYTQILRALHRHLPQTATLCAVQTCRLARVSLLVHTHRPLSTGWFGPSSQRRLGADAAAALSCLTRAQGRRRLSLDVTVRNKSSPGDRDRSVSRYQAGSPRPSAAQKVKDAGRDFTYLIVVLIGLGVTGGLLYVVFQELFSTSSPNKIYGKAFDKVKSYPEVIGAFGEPIKCYGETTRRGRRQQVRVVIIFIIIKIFFYVCWYRSRQRQLSAYLSNPRNAQIVIVGGRAYLHQMCERQSQTSVWPSWYGVQDELSIEEPSTALPPAVSVSHLDMPPPYEAVSGEDNLKPPPYSECALGDEADAPCPSHCTPLISDEGDSSSMNEAPPPYTASAITQVCVQEGPVSHSESESASSQTAEAASQPGMRIKAPRI</sequence>
<keyword evidence="3 8" id="KW-0812">Transmembrane</keyword>
<organism evidence="10 11">
    <name type="scientific">Scophthalmus maximus</name>
    <name type="common">Turbot</name>
    <name type="synonym">Psetta maxima</name>
    <dbReference type="NCBI Taxonomy" id="52904"/>
    <lineage>
        <taxon>Eukaryota</taxon>
        <taxon>Metazoa</taxon>
        <taxon>Chordata</taxon>
        <taxon>Craniata</taxon>
        <taxon>Vertebrata</taxon>
        <taxon>Euteleostomi</taxon>
        <taxon>Actinopterygii</taxon>
        <taxon>Neopterygii</taxon>
        <taxon>Teleostei</taxon>
        <taxon>Neoteleostei</taxon>
        <taxon>Acanthomorphata</taxon>
        <taxon>Carangaria</taxon>
        <taxon>Pleuronectiformes</taxon>
        <taxon>Pleuronectoidei</taxon>
        <taxon>Scophthalmidae</taxon>
        <taxon>Scophthalmus</taxon>
    </lineage>
</organism>
<comment type="subcellular location">
    <subcellularLocation>
        <location evidence="8">Mitochondrion inner membrane</location>
        <topology evidence="8">Single-pass membrane protein</topology>
    </subcellularLocation>
    <subcellularLocation>
        <location evidence="1">Mitochondrion membrane</location>
        <topology evidence="1">Single-pass membrane protein</topology>
    </subcellularLocation>
</comment>
<evidence type="ECO:0000313" key="11">
    <source>
        <dbReference type="Proteomes" id="UP000246464"/>
    </source>
</evidence>
<dbReference type="PANTHER" id="PTHR13032:SF6">
    <property type="entry name" value="MITOCHONDRIAL IMPORT INNER MEMBRANE TRANSLOCASE SUBUNIT TIM21"/>
    <property type="match status" value="1"/>
</dbReference>
<keyword evidence="8" id="KW-0813">Transport</keyword>
<dbReference type="Pfam" id="PF08294">
    <property type="entry name" value="TIM21"/>
    <property type="match status" value="1"/>
</dbReference>
<dbReference type="Gene3D" id="3.10.450.320">
    <property type="entry name" value="Mitochondrial import inner membrane translocase subunit Tim21"/>
    <property type="match status" value="1"/>
</dbReference>
<comment type="subunit">
    <text evidence="8">Component of the TIM23 complex.</text>
</comment>
<feature type="transmembrane region" description="Helical" evidence="8">
    <location>
        <begin position="116"/>
        <end position="137"/>
    </location>
</feature>
<keyword evidence="11" id="KW-1185">Reference proteome</keyword>
<feature type="region of interest" description="Disordered" evidence="9">
    <location>
        <begin position="307"/>
        <end position="373"/>
    </location>
</feature>
<feature type="transmembrane region" description="Helical" evidence="8">
    <location>
        <begin position="186"/>
        <end position="204"/>
    </location>
</feature>
<keyword evidence="5 8" id="KW-1133">Transmembrane helix</keyword>
<comment type="function">
    <text evidence="8">Essential component of the TIM23 complex, a complex that mediates the translocation of transit peptide-containing proteins across the mitochondrial inner membrane.</text>
</comment>
<evidence type="ECO:0000256" key="9">
    <source>
        <dbReference type="SAM" id="MobiDB-lite"/>
    </source>
</evidence>
<protein>
    <recommendedName>
        <fullName evidence="8">Mitochondrial import inner membrane translocase subunit Tim21</fullName>
    </recommendedName>
</protein>
<evidence type="ECO:0000313" key="10">
    <source>
        <dbReference type="EMBL" id="AWP20734.1"/>
    </source>
</evidence>
<evidence type="ECO:0000256" key="5">
    <source>
        <dbReference type="ARBA" id="ARBA00022989"/>
    </source>
</evidence>
<comment type="similarity">
    <text evidence="2 8">Belongs to the TIM21 family.</text>
</comment>
<keyword evidence="4" id="KW-0809">Transit peptide</keyword>
<proteinExistence type="inferred from homology"/>
<dbReference type="PANTHER" id="PTHR13032">
    <property type="entry name" value="MITOCHONDRIAL IMPORT INNER MEMBRANE TRANSLOCASE SUBUNIT TIM21"/>
    <property type="match status" value="1"/>
</dbReference>
<keyword evidence="8" id="KW-0811">Translocation</keyword>
<dbReference type="GO" id="GO:0030150">
    <property type="term" value="P:protein import into mitochondrial matrix"/>
    <property type="evidence" value="ECO:0007669"/>
    <property type="project" value="UniProtKB-UniRule"/>
</dbReference>
<evidence type="ECO:0000256" key="8">
    <source>
        <dbReference type="RuleBase" id="RU367142"/>
    </source>
</evidence>
<gene>
    <name evidence="10" type="ORF">SMAX5B_001648</name>
</gene>
<reference evidence="10 11" key="1">
    <citation type="submission" date="2017-12" db="EMBL/GenBank/DDBJ databases">
        <title>Integrating genomic resources of turbot (Scophthalmus maximus) in depth evaluation of genetic and physical mapping variation across individuals.</title>
        <authorList>
            <person name="Martinez P."/>
        </authorList>
    </citation>
    <scope>NUCLEOTIDE SEQUENCE [LARGE SCALE GENOMIC DNA]</scope>
</reference>
<name>A0A2U9CVM2_SCOMX</name>
<feature type="compositionally biased region" description="Low complexity" evidence="9">
    <location>
        <begin position="351"/>
        <end position="362"/>
    </location>
</feature>
<dbReference type="InterPro" id="IPR013261">
    <property type="entry name" value="Tim21"/>
</dbReference>
<dbReference type="STRING" id="52904.ENSSMAP00000028303"/>
<keyword evidence="6 8" id="KW-0496">Mitochondrion</keyword>
<evidence type="ECO:0000256" key="7">
    <source>
        <dbReference type="ARBA" id="ARBA00023136"/>
    </source>
</evidence>
<dbReference type="Proteomes" id="UP000246464">
    <property type="component" value="Chromosome 21"/>
</dbReference>